<proteinExistence type="predicted"/>
<gene>
    <name evidence="4" type="primary">NDAI0E00680</name>
    <name evidence="4" type="ordered locus">NDAI_0E00680</name>
</gene>
<organism evidence="4 5">
    <name type="scientific">Naumovozyma dairenensis (strain ATCC 10597 / BCRC 20456 / CBS 421 / NBRC 0211 / NRRL Y-12639)</name>
    <name type="common">Saccharomyces dairenensis</name>
    <dbReference type="NCBI Taxonomy" id="1071378"/>
    <lineage>
        <taxon>Eukaryota</taxon>
        <taxon>Fungi</taxon>
        <taxon>Dikarya</taxon>
        <taxon>Ascomycota</taxon>
        <taxon>Saccharomycotina</taxon>
        <taxon>Saccharomycetes</taxon>
        <taxon>Saccharomycetales</taxon>
        <taxon>Saccharomycetaceae</taxon>
        <taxon>Naumovozyma</taxon>
    </lineage>
</organism>
<evidence type="ECO:0000259" key="3">
    <source>
        <dbReference type="PROSITE" id="PS51259"/>
    </source>
</evidence>
<accession>G0WAW4</accession>
<dbReference type="SUPFAM" id="SSF49562">
    <property type="entry name" value="C2 domain (Calcium/lipid-binding domain, CaLB)"/>
    <property type="match status" value="1"/>
</dbReference>
<dbReference type="STRING" id="1071378.G0WAW4"/>
<evidence type="ECO:0000259" key="2">
    <source>
        <dbReference type="PROSITE" id="PS51258"/>
    </source>
</evidence>
<sequence length="1287" mass="148407">MQRISSSSSSILSNINFRDLSSLRPDVQRNDVYWDVLKILLFEYIHEPRFAKEFVQTGVLRETRTPELNSMRNNRLSFIQTDLNVQNTVIDEQAIVRSITPKLESYLRSVIMRKSGNDIQDILLRGSLSKFYNDLYMDPAMNIRLPSMTLEEIIGYFTKTSANVVSKQNVKNIPQIIESHTKYFIGKLITMLPPNSSPGIVSRLKTYDQTIGKSKSFRIKPPYPPSLKNMAVISPDFVLDNITHATYFQKLFGADPLVLQQDIIKLVPTVKDDVYCHDLKLLLDQIKKDKGPMKSSDFETSQQFKLWYNYEFGELTSLLQTYGGKSVTLDINIPLRIIPNRPRESFVYLLCLILNLESKTDPSSLALSHSASFFMNKCAKYWRIDFETTISTLYYTAANLSRLNNEFFNLELTPNLYNVIFGKFLNAASYDVRYWNRIDKEQWLINYYYTMDQCINSINDAFKRLCSEKRVDYSIPWVFYCNNAKLGNTMDILCEECGDIKRLWSKKLKKTVHEASTQFYFSLLEKVPKGPDIEFQHLQNVAEDIYLKIKSIYTGYKKEHFELLGGIHIPEEVTKVLVQAIVVDVGSMVQQVEKQTKKIKMKKYGPTDALSFYSSVKDLIGLYQDFGITKKLNSIERYFEKYLVELCGTTCSKFLEVITSSLQKEKWEPINAEIRYSYSVVDIFKMLNESLSMFLNFEWGNEYQISKILTMLLKSFSDGLYVYTENVLRLIQVDLNSVESKSTSNEARNTISTQLEEDKASRKFNIWSFNGMKNAINKKEYAPVPDPYEYKIRTCIILNNIEKMKSNLNDLEDRVQPEKITKFINHYEKNHKDLKEIANEQVKKLHHLYTIRIIEAKDIKGFSKSGLSNAMLSLQDMKQRKEISCTKIISKTTNPIWDEEVELMVPYNEKRELLLTVWHHPTSKFKSVGGDEICGKAQLILSKKKFLDDGYPNAVELNLDQQGTLSLQISLETEKMDATFSLGKAYRTLSRTSDRIIELMVSKFSPFIKYSLSRENLMKLHGNSGQEGATESKIGDALLPLFDYLNANLGILSSQLSETLLLAIMSKAWSEILTTADILLLPSLSSSDHKHRLRSARSSIWNSSTLDIVGYGRPLTPLEQATIFMWLSNLGIEFFHNDGQGLPMTEVENAYYQNLKKIPHFYEMSVRDLKAATNDLMTDYVKHLKLIYSNKNYGTSVKRIGTTVERQKTIMANATKLKRQQIREEIQKEQVDPLEQSVEALKIVLRILITKGESDYVHKCVKQQIKEKKQLSLQMKLDAAIQGKIVK</sequence>
<dbReference type="OrthoDB" id="2015333at2759"/>
<feature type="domain" description="C2" evidence="1">
    <location>
        <begin position="828"/>
        <end position="955"/>
    </location>
</feature>
<dbReference type="EMBL" id="HE580271">
    <property type="protein sequence ID" value="CCD24884.1"/>
    <property type="molecule type" value="Genomic_DNA"/>
</dbReference>
<dbReference type="InterPro" id="IPR052811">
    <property type="entry name" value="Glucose_resp_signaling"/>
</dbReference>
<name>G0WAW4_NAUDC</name>
<evidence type="ECO:0000313" key="4">
    <source>
        <dbReference type="EMBL" id="CCD24884.1"/>
    </source>
</evidence>
<dbReference type="Gene3D" id="1.20.58.1100">
    <property type="match status" value="1"/>
</dbReference>
<dbReference type="InterPro" id="IPR035892">
    <property type="entry name" value="C2_domain_sf"/>
</dbReference>
<dbReference type="RefSeq" id="XP_003670127.1">
    <property type="nucleotide sequence ID" value="XM_003670079.1"/>
</dbReference>
<dbReference type="PROSITE" id="PS51258">
    <property type="entry name" value="MHD1"/>
    <property type="match status" value="1"/>
</dbReference>
<dbReference type="OMA" id="VLKSPKW"/>
<keyword evidence="5" id="KW-1185">Reference proteome</keyword>
<dbReference type="SMART" id="SM00239">
    <property type="entry name" value="C2"/>
    <property type="match status" value="1"/>
</dbReference>
<reference evidence="4 5" key="1">
    <citation type="journal article" date="2011" name="Proc. Natl. Acad. Sci. U.S.A.">
        <title>Evolutionary erosion of yeast sex chromosomes by mating-type switching accidents.</title>
        <authorList>
            <person name="Gordon J.L."/>
            <person name="Armisen D."/>
            <person name="Proux-Wera E."/>
            <person name="Oheigeartaigh S.S."/>
            <person name="Byrne K.P."/>
            <person name="Wolfe K.H."/>
        </authorList>
    </citation>
    <scope>NUCLEOTIDE SEQUENCE [LARGE SCALE GENOMIC DNA]</scope>
    <source>
        <strain evidence="5">ATCC 10597 / BCRC 20456 / CBS 421 / NBRC 0211 / NRRL Y-12639</strain>
    </source>
</reference>
<feature type="domain" description="MHD1" evidence="2">
    <location>
        <begin position="607"/>
        <end position="727"/>
    </location>
</feature>
<feature type="domain" description="MHD2" evidence="3">
    <location>
        <begin position="1035"/>
        <end position="1173"/>
    </location>
</feature>
<dbReference type="Gene3D" id="1.10.357.50">
    <property type="match status" value="1"/>
</dbReference>
<dbReference type="GeneID" id="11499085"/>
<evidence type="ECO:0000313" key="5">
    <source>
        <dbReference type="Proteomes" id="UP000000689"/>
    </source>
</evidence>
<dbReference type="Pfam" id="PF00168">
    <property type="entry name" value="C2"/>
    <property type="match status" value="1"/>
</dbReference>
<dbReference type="eggNOG" id="ENOG502QQWJ">
    <property type="taxonomic scope" value="Eukaryota"/>
</dbReference>
<protein>
    <recommendedName>
        <fullName evidence="6">C2 domain-containing protein</fullName>
    </recommendedName>
</protein>
<dbReference type="InterPro" id="IPR014770">
    <property type="entry name" value="Munc13_1"/>
</dbReference>
<dbReference type="PANTHER" id="PTHR47263">
    <property type="entry name" value="ADENYLATE CYCLASE ACTIVATION PROTEIN GIT1"/>
    <property type="match status" value="1"/>
</dbReference>
<dbReference type="InterPro" id="IPR014772">
    <property type="entry name" value="Munc13_dom-2"/>
</dbReference>
<dbReference type="Proteomes" id="UP000000689">
    <property type="component" value="Chromosome 5"/>
</dbReference>
<dbReference type="Gene3D" id="2.60.40.150">
    <property type="entry name" value="C2 domain"/>
    <property type="match status" value="1"/>
</dbReference>
<dbReference type="HOGENOM" id="CLU_003023_1_0_1"/>
<evidence type="ECO:0008006" key="6">
    <source>
        <dbReference type="Google" id="ProtNLM"/>
    </source>
</evidence>
<dbReference type="PROSITE" id="PS50004">
    <property type="entry name" value="C2"/>
    <property type="match status" value="1"/>
</dbReference>
<evidence type="ECO:0000259" key="1">
    <source>
        <dbReference type="PROSITE" id="PS50004"/>
    </source>
</evidence>
<dbReference type="PANTHER" id="PTHR47263:SF1">
    <property type="entry name" value="C2 DOMAIN PROTEIN (AFU_ORTHOLOGUE AFUA_7G02350)"/>
    <property type="match status" value="1"/>
</dbReference>
<dbReference type="PROSITE" id="PS51259">
    <property type="entry name" value="MHD2"/>
    <property type="match status" value="1"/>
</dbReference>
<dbReference type="KEGG" id="ndi:NDAI_0E00680"/>
<dbReference type="InterPro" id="IPR000008">
    <property type="entry name" value="C2_dom"/>
</dbReference>